<dbReference type="InterPro" id="IPR036065">
    <property type="entry name" value="BolA-like_sf"/>
</dbReference>
<gene>
    <name evidence="2" type="ORF">CTAYLR_004485</name>
</gene>
<dbReference type="Gene3D" id="3.10.20.90">
    <property type="entry name" value="Phosphatidylinositol 3-kinase Catalytic Subunit, Chain A, domain 1"/>
    <property type="match status" value="1"/>
</dbReference>
<dbReference type="SUPFAM" id="SSF82657">
    <property type="entry name" value="BolA-like"/>
    <property type="match status" value="1"/>
</dbReference>
<evidence type="ECO:0000256" key="1">
    <source>
        <dbReference type="RuleBase" id="RU003860"/>
    </source>
</evidence>
<protein>
    <recommendedName>
        <fullName evidence="4">BolA-like protein</fullName>
    </recommendedName>
</protein>
<name>A0AAD7UA10_9STRA</name>
<dbReference type="EMBL" id="JAQMWT010000456">
    <property type="protein sequence ID" value="KAJ8601041.1"/>
    <property type="molecule type" value="Genomic_DNA"/>
</dbReference>
<dbReference type="Proteomes" id="UP001230188">
    <property type="component" value="Unassembled WGS sequence"/>
</dbReference>
<dbReference type="GO" id="GO:0051604">
    <property type="term" value="P:protein maturation"/>
    <property type="evidence" value="ECO:0007669"/>
    <property type="project" value="InterPro"/>
</dbReference>
<dbReference type="GO" id="GO:0005634">
    <property type="term" value="C:nucleus"/>
    <property type="evidence" value="ECO:0007669"/>
    <property type="project" value="TreeGrafter"/>
</dbReference>
<comment type="caution">
    <text evidence="2">The sequence shown here is derived from an EMBL/GenBank/DDBJ whole genome shotgun (WGS) entry which is preliminary data.</text>
</comment>
<dbReference type="GO" id="GO:0006879">
    <property type="term" value="P:intracellular iron ion homeostasis"/>
    <property type="evidence" value="ECO:0007669"/>
    <property type="project" value="InterPro"/>
</dbReference>
<dbReference type="Pfam" id="PF01722">
    <property type="entry name" value="BolA"/>
    <property type="match status" value="1"/>
</dbReference>
<dbReference type="AlphaFoldDB" id="A0AAD7UA10"/>
<keyword evidence="3" id="KW-1185">Reference proteome</keyword>
<dbReference type="InterPro" id="IPR045115">
    <property type="entry name" value="BOL2"/>
</dbReference>
<dbReference type="GO" id="GO:0005829">
    <property type="term" value="C:cytosol"/>
    <property type="evidence" value="ECO:0007669"/>
    <property type="project" value="TreeGrafter"/>
</dbReference>
<evidence type="ECO:0000313" key="3">
    <source>
        <dbReference type="Proteomes" id="UP001230188"/>
    </source>
</evidence>
<evidence type="ECO:0008006" key="4">
    <source>
        <dbReference type="Google" id="ProtNLM"/>
    </source>
</evidence>
<dbReference type="PANTHER" id="PTHR12735:SF27">
    <property type="entry name" value="BOLA-LIKE PROTEIN 2"/>
    <property type="match status" value="1"/>
</dbReference>
<dbReference type="PANTHER" id="PTHR12735">
    <property type="entry name" value="BOLA-LIKE PROTEIN-RELATED"/>
    <property type="match status" value="1"/>
</dbReference>
<dbReference type="InterPro" id="IPR002634">
    <property type="entry name" value="BolA"/>
</dbReference>
<organism evidence="2 3">
    <name type="scientific">Chrysophaeum taylorii</name>
    <dbReference type="NCBI Taxonomy" id="2483200"/>
    <lineage>
        <taxon>Eukaryota</taxon>
        <taxon>Sar</taxon>
        <taxon>Stramenopiles</taxon>
        <taxon>Ochrophyta</taxon>
        <taxon>Pelagophyceae</taxon>
        <taxon>Pelagomonadales</taxon>
        <taxon>Pelagomonadaceae</taxon>
        <taxon>Chrysophaeum</taxon>
    </lineage>
</organism>
<evidence type="ECO:0000313" key="2">
    <source>
        <dbReference type="EMBL" id="KAJ8601041.1"/>
    </source>
</evidence>
<reference evidence="2" key="1">
    <citation type="submission" date="2023-01" db="EMBL/GenBank/DDBJ databases">
        <title>Metagenome sequencing of chrysophaentin producing Chrysophaeum taylorii.</title>
        <authorList>
            <person name="Davison J."/>
            <person name="Bewley C."/>
        </authorList>
    </citation>
    <scope>NUCLEOTIDE SEQUENCE</scope>
    <source>
        <strain evidence="2">NIES-1699</strain>
    </source>
</reference>
<proteinExistence type="inferred from homology"/>
<comment type="similarity">
    <text evidence="1">Belongs to the BolA/IbaG family.</text>
</comment>
<dbReference type="GO" id="GO:0051537">
    <property type="term" value="F:2 iron, 2 sulfur cluster binding"/>
    <property type="evidence" value="ECO:0007669"/>
    <property type="project" value="InterPro"/>
</dbReference>
<sequence>MSTEVECGQPGCCDANPAEAPIVGDIRRALAALDPTHVSVVDVSDGCGSKLQLVVVSAAFEGKPLLAQHRLVNTALKDHLTTVHAFTLKTYTPTKWAKVNV</sequence>
<accession>A0AAD7UA10</accession>